<dbReference type="Proteomes" id="UP000696280">
    <property type="component" value="Unassembled WGS sequence"/>
</dbReference>
<keyword evidence="10" id="KW-1185">Reference proteome</keyword>
<evidence type="ECO:0000259" key="8">
    <source>
        <dbReference type="PROSITE" id="PS50217"/>
    </source>
</evidence>
<reference evidence="9" key="1">
    <citation type="submission" date="2021-07" db="EMBL/GenBank/DDBJ databases">
        <authorList>
            <person name="Durling M."/>
        </authorList>
    </citation>
    <scope>NUCLEOTIDE SEQUENCE</scope>
</reference>
<comment type="caution">
    <text evidence="9">The sequence shown here is derived from an EMBL/GenBank/DDBJ whole genome shotgun (WGS) entry which is preliminary data.</text>
</comment>
<accession>A0A9N9KU19</accession>
<name>A0A9N9KU19_9HELO</name>
<dbReference type="InterPro" id="IPR004827">
    <property type="entry name" value="bZIP"/>
</dbReference>
<keyword evidence="6" id="KW-0175">Coiled coil</keyword>
<dbReference type="GO" id="GO:0005634">
    <property type="term" value="C:nucleus"/>
    <property type="evidence" value="ECO:0007669"/>
    <property type="project" value="UniProtKB-SubCell"/>
</dbReference>
<dbReference type="InterPro" id="IPR002112">
    <property type="entry name" value="Leuzip_Jun"/>
</dbReference>
<keyword evidence="3" id="KW-0238">DNA-binding</keyword>
<dbReference type="CDD" id="cd14687">
    <property type="entry name" value="bZIP_ATF2"/>
    <property type="match status" value="1"/>
</dbReference>
<dbReference type="InterPro" id="IPR020956">
    <property type="entry name" value="TF_Aft1_OSM"/>
</dbReference>
<proteinExistence type="predicted"/>
<dbReference type="Pfam" id="PF11787">
    <property type="entry name" value="Aft1_HRR"/>
    <property type="match status" value="1"/>
</dbReference>
<feature type="compositionally biased region" description="Polar residues" evidence="7">
    <location>
        <begin position="375"/>
        <end position="384"/>
    </location>
</feature>
<evidence type="ECO:0000256" key="6">
    <source>
        <dbReference type="SAM" id="Coils"/>
    </source>
</evidence>
<dbReference type="Gene3D" id="1.20.5.170">
    <property type="match status" value="1"/>
</dbReference>
<feature type="compositionally biased region" description="Polar residues" evidence="7">
    <location>
        <begin position="309"/>
        <end position="319"/>
    </location>
</feature>
<evidence type="ECO:0000256" key="4">
    <source>
        <dbReference type="ARBA" id="ARBA00023163"/>
    </source>
</evidence>
<feature type="compositionally biased region" description="Low complexity" evidence="7">
    <location>
        <begin position="53"/>
        <end position="62"/>
    </location>
</feature>
<feature type="compositionally biased region" description="Polar residues" evidence="7">
    <location>
        <begin position="219"/>
        <end position="235"/>
    </location>
</feature>
<dbReference type="InterPro" id="IPR021756">
    <property type="entry name" value="TF_Aft1_HRR"/>
</dbReference>
<feature type="compositionally biased region" description="Polar residues" evidence="7">
    <location>
        <begin position="11"/>
        <end position="22"/>
    </location>
</feature>
<dbReference type="GO" id="GO:0003700">
    <property type="term" value="F:DNA-binding transcription factor activity"/>
    <property type="evidence" value="ECO:0007669"/>
    <property type="project" value="InterPro"/>
</dbReference>
<evidence type="ECO:0000256" key="5">
    <source>
        <dbReference type="ARBA" id="ARBA00023242"/>
    </source>
</evidence>
<dbReference type="InterPro" id="IPR021755">
    <property type="entry name" value="TF_Aft1_HRA"/>
</dbReference>
<evidence type="ECO:0000256" key="1">
    <source>
        <dbReference type="ARBA" id="ARBA00004123"/>
    </source>
</evidence>
<keyword evidence="4" id="KW-0804">Transcription</keyword>
<dbReference type="InterPro" id="IPR046347">
    <property type="entry name" value="bZIP_sf"/>
</dbReference>
<evidence type="ECO:0000256" key="7">
    <source>
        <dbReference type="SAM" id="MobiDB-lite"/>
    </source>
</evidence>
<dbReference type="OrthoDB" id="295274at2759"/>
<sequence length="527" mass="55918">MGNPPIDASNKGASTSPVQRNSEPPKAPAADVKIDPNIENTNADPLGPPPRPGAGAASNAPPSDYFSVTHTNIATETNPFEASFAFGSGSNTNGGQVQTPGGTKLPSVAALTSPAGLLGSGVTPGFWGGLRSGPLSPAMLSGPQKGDDYFSDGHHLRGGFPTPNESGLRSGLTPGGSGSMFPEPSPNSQALFMAGGATPTTLDFHRTAMSAAAQKREQASQQAHQNVTSQPQDQPNGLEVKPPATSQFDSHDANDAANGLFLLAQARNGPQPTNHYAIAPQLPVHAHPQPNIQMASTSAETSPHMANRHNGSVSTNSGRGVSEMSSDDNNDSQNRPNTRGKGKRVNQPPPPQTNGRRKATDETPTRGPPSKKAKGNNNAMQSEPQSEEELDMSKEEYNANGKKMTDEEKRKNFLERNRVAALKCRQRKKQWLANLQQKVEIFSSENDQLSQQISSLREEVVNLKTILMAHKDCPVSASQGISGMGMQQFIEGYGTQVNPYGLQAGPMPTQQQVLAAASQVMQDRRFS</sequence>
<dbReference type="InterPro" id="IPR051027">
    <property type="entry name" value="bZIP_transcription_factors"/>
</dbReference>
<gene>
    <name evidence="9" type="ORF">HYFRA_00007453</name>
</gene>
<dbReference type="SMART" id="SM00338">
    <property type="entry name" value="BRLZ"/>
    <property type="match status" value="1"/>
</dbReference>
<evidence type="ECO:0000256" key="2">
    <source>
        <dbReference type="ARBA" id="ARBA00023015"/>
    </source>
</evidence>
<feature type="domain" description="BZIP" evidence="8">
    <location>
        <begin position="407"/>
        <end position="470"/>
    </location>
</feature>
<evidence type="ECO:0000256" key="3">
    <source>
        <dbReference type="ARBA" id="ARBA00023125"/>
    </source>
</evidence>
<evidence type="ECO:0000313" key="9">
    <source>
        <dbReference type="EMBL" id="CAG8951537.1"/>
    </source>
</evidence>
<dbReference type="Pfam" id="PF00170">
    <property type="entry name" value="bZIP_1"/>
    <property type="match status" value="1"/>
</dbReference>
<keyword evidence="5" id="KW-0539">Nucleus</keyword>
<feature type="region of interest" description="Disordered" evidence="7">
    <location>
        <begin position="1"/>
        <end position="67"/>
    </location>
</feature>
<dbReference type="SUPFAM" id="SSF57959">
    <property type="entry name" value="Leucine zipper domain"/>
    <property type="match status" value="1"/>
</dbReference>
<feature type="region of interest" description="Disordered" evidence="7">
    <location>
        <begin position="294"/>
        <end position="393"/>
    </location>
</feature>
<feature type="region of interest" description="Disordered" evidence="7">
    <location>
        <begin position="209"/>
        <end position="252"/>
    </location>
</feature>
<dbReference type="EMBL" id="CAJVRL010000043">
    <property type="protein sequence ID" value="CAG8951537.1"/>
    <property type="molecule type" value="Genomic_DNA"/>
</dbReference>
<dbReference type="Pfam" id="PF11785">
    <property type="entry name" value="Aft1_OSA"/>
    <property type="match status" value="1"/>
</dbReference>
<keyword evidence="2" id="KW-0805">Transcription regulation</keyword>
<organism evidence="9 10">
    <name type="scientific">Hymenoscyphus fraxineus</name>
    <dbReference type="NCBI Taxonomy" id="746836"/>
    <lineage>
        <taxon>Eukaryota</taxon>
        <taxon>Fungi</taxon>
        <taxon>Dikarya</taxon>
        <taxon>Ascomycota</taxon>
        <taxon>Pezizomycotina</taxon>
        <taxon>Leotiomycetes</taxon>
        <taxon>Helotiales</taxon>
        <taxon>Helotiaceae</taxon>
        <taxon>Hymenoscyphus</taxon>
    </lineage>
</organism>
<dbReference type="AlphaFoldDB" id="A0A9N9KU19"/>
<feature type="coiled-coil region" evidence="6">
    <location>
        <begin position="432"/>
        <end position="466"/>
    </location>
</feature>
<evidence type="ECO:0000313" key="10">
    <source>
        <dbReference type="Proteomes" id="UP000696280"/>
    </source>
</evidence>
<dbReference type="PRINTS" id="PR00043">
    <property type="entry name" value="LEUZIPPRJUN"/>
</dbReference>
<dbReference type="GO" id="GO:0003677">
    <property type="term" value="F:DNA binding"/>
    <property type="evidence" value="ECO:0007669"/>
    <property type="project" value="UniProtKB-KW"/>
</dbReference>
<protein>
    <recommendedName>
        <fullName evidence="8">BZIP domain-containing protein</fullName>
    </recommendedName>
</protein>
<dbReference type="PROSITE" id="PS50217">
    <property type="entry name" value="BZIP"/>
    <property type="match status" value="1"/>
</dbReference>
<dbReference type="FunFam" id="1.20.5.170:FF:000053">
    <property type="entry name" value="BZIP transcription factor AtfA"/>
    <property type="match status" value="1"/>
</dbReference>
<dbReference type="PANTHER" id="PTHR19304">
    <property type="entry name" value="CYCLIC-AMP RESPONSE ELEMENT BINDING PROTEIN"/>
    <property type="match status" value="1"/>
</dbReference>
<comment type="subcellular location">
    <subcellularLocation>
        <location evidence="1">Nucleus</location>
    </subcellularLocation>
</comment>
<dbReference type="Pfam" id="PF11786">
    <property type="entry name" value="Aft1_HRA"/>
    <property type="match status" value="1"/>
</dbReference>
<feature type="region of interest" description="Disordered" evidence="7">
    <location>
        <begin position="160"/>
        <end position="185"/>
    </location>
</feature>